<dbReference type="Pfam" id="PF13193">
    <property type="entry name" value="AMP-binding_C"/>
    <property type="match status" value="1"/>
</dbReference>
<proteinExistence type="predicted"/>
<accession>A8YL73</accession>
<dbReference type="Gene3D" id="2.30.38.10">
    <property type="entry name" value="Luciferase, Domain 3"/>
    <property type="match status" value="1"/>
</dbReference>
<dbReference type="Gene3D" id="3.30.559.30">
    <property type="entry name" value="Nonribosomal peptide synthetase, condensation domain"/>
    <property type="match status" value="1"/>
</dbReference>
<name>A8YL73_MICA7</name>
<dbReference type="PROSITE" id="PS50075">
    <property type="entry name" value="CARRIER"/>
    <property type="match status" value="1"/>
</dbReference>
<dbReference type="PANTHER" id="PTHR45527:SF1">
    <property type="entry name" value="FATTY ACID SYNTHASE"/>
    <property type="match status" value="1"/>
</dbReference>
<reference evidence="5" key="1">
    <citation type="submission" date="2007-08" db="EMBL/GenBank/DDBJ databases">
        <authorList>
            <person name="Frangeul L."/>
        </authorList>
    </citation>
    <scope>NUCLEOTIDE SEQUENCE</scope>
    <source>
        <strain evidence="5">PCC 7806</strain>
    </source>
</reference>
<protein>
    <submittedName>
        <fullName evidence="5">Genome sequencing data, contig C325</fullName>
    </submittedName>
</protein>
<organism evidence="5">
    <name type="scientific">Microcystis aeruginosa (strain PCC 7806)</name>
    <dbReference type="NCBI Taxonomy" id="267872"/>
    <lineage>
        <taxon>Bacteria</taxon>
        <taxon>Bacillati</taxon>
        <taxon>Cyanobacteriota</taxon>
        <taxon>Cyanophyceae</taxon>
        <taxon>Oscillatoriophycideae</taxon>
        <taxon>Chroococcales</taxon>
        <taxon>Microcystaceae</taxon>
        <taxon>Microcystis</taxon>
    </lineage>
</organism>
<gene>
    <name evidence="5" type="ORF">IPF_233</name>
</gene>
<dbReference type="SMART" id="SM00823">
    <property type="entry name" value="PKS_PP"/>
    <property type="match status" value="1"/>
</dbReference>
<dbReference type="Pfam" id="PF00501">
    <property type="entry name" value="AMP-binding"/>
    <property type="match status" value="1"/>
</dbReference>
<dbReference type="InterPro" id="IPR025110">
    <property type="entry name" value="AMP-bd_C"/>
</dbReference>
<dbReference type="GO" id="GO:0005737">
    <property type="term" value="C:cytoplasm"/>
    <property type="evidence" value="ECO:0007669"/>
    <property type="project" value="TreeGrafter"/>
</dbReference>
<evidence type="ECO:0000313" key="5">
    <source>
        <dbReference type="EMBL" id="CAO90427.1"/>
    </source>
</evidence>
<dbReference type="GO" id="GO:0031177">
    <property type="term" value="F:phosphopantetheine binding"/>
    <property type="evidence" value="ECO:0007669"/>
    <property type="project" value="InterPro"/>
</dbReference>
<dbReference type="Gene3D" id="1.10.1200.10">
    <property type="entry name" value="ACP-like"/>
    <property type="match status" value="1"/>
</dbReference>
<dbReference type="Gene3D" id="3.30.559.10">
    <property type="entry name" value="Chloramphenicol acetyltransferase-like domain"/>
    <property type="match status" value="1"/>
</dbReference>
<dbReference type="InterPro" id="IPR009081">
    <property type="entry name" value="PP-bd_ACP"/>
</dbReference>
<dbReference type="InterPro" id="IPR001242">
    <property type="entry name" value="Condensation_dom"/>
</dbReference>
<dbReference type="GO" id="GO:0043041">
    <property type="term" value="P:amino acid activation for nonribosomal peptide biosynthetic process"/>
    <property type="evidence" value="ECO:0007669"/>
    <property type="project" value="TreeGrafter"/>
</dbReference>
<dbReference type="PROSITE" id="PS00012">
    <property type="entry name" value="PHOSPHOPANTETHEINE"/>
    <property type="match status" value="1"/>
</dbReference>
<dbReference type="GO" id="GO:0044550">
    <property type="term" value="P:secondary metabolite biosynthetic process"/>
    <property type="evidence" value="ECO:0007669"/>
    <property type="project" value="TreeGrafter"/>
</dbReference>
<dbReference type="GO" id="GO:0003824">
    <property type="term" value="F:catalytic activity"/>
    <property type="evidence" value="ECO:0007669"/>
    <property type="project" value="InterPro"/>
</dbReference>
<dbReference type="InterPro" id="IPR023213">
    <property type="entry name" value="CAT-like_dom_sf"/>
</dbReference>
<dbReference type="InterPro" id="IPR010071">
    <property type="entry name" value="AA_adenyl_dom"/>
</dbReference>
<dbReference type="SUPFAM" id="SSF47336">
    <property type="entry name" value="ACP-like"/>
    <property type="match status" value="1"/>
</dbReference>
<evidence type="ECO:0000259" key="4">
    <source>
        <dbReference type="PROSITE" id="PS50075"/>
    </source>
</evidence>
<dbReference type="SUPFAM" id="SSF52777">
    <property type="entry name" value="CoA-dependent acyltransferases"/>
    <property type="match status" value="2"/>
</dbReference>
<dbReference type="InterPro" id="IPR000873">
    <property type="entry name" value="AMP-dep_synth/lig_dom"/>
</dbReference>
<dbReference type="Pfam" id="PF00550">
    <property type="entry name" value="PP-binding"/>
    <property type="match status" value="1"/>
</dbReference>
<dbReference type="EMBL" id="AM778955">
    <property type="protein sequence ID" value="CAO90427.1"/>
    <property type="molecule type" value="Genomic_DNA"/>
</dbReference>
<dbReference type="InterPro" id="IPR020845">
    <property type="entry name" value="AMP-binding_CS"/>
</dbReference>
<dbReference type="FunFam" id="1.10.1200.10:FF:000005">
    <property type="entry name" value="Nonribosomal peptide synthetase 1"/>
    <property type="match status" value="1"/>
</dbReference>
<dbReference type="PROSITE" id="PS00455">
    <property type="entry name" value="AMP_BINDING"/>
    <property type="match status" value="1"/>
</dbReference>
<dbReference type="SUPFAM" id="SSF56801">
    <property type="entry name" value="Acetyl-CoA synthetase-like"/>
    <property type="match status" value="1"/>
</dbReference>
<dbReference type="Gene3D" id="3.40.50.980">
    <property type="match status" value="2"/>
</dbReference>
<dbReference type="GO" id="GO:0008610">
    <property type="term" value="P:lipid biosynthetic process"/>
    <property type="evidence" value="ECO:0007669"/>
    <property type="project" value="UniProtKB-ARBA"/>
</dbReference>
<sequence length="1096" mass="124853">MVKIMVTPQQSKVSKKDIESIYPLSPMQQGMLFHSLYNPESKTYLSQIQITLQGNLDINAFQQAWQKVVDRHSVLRTCFAWKKTKQPLQVVRKNVTLPWFNQDWRSHSSYEQETKFQELLTSDKEQYFELDKVPLLRCHVIQVEDQKYEFIHTGHHILSDGWATAILLKEVFEFYAGLINHRPVNLPTPRPYQDYINWVQQQDQTQSERFWRQNLQGFTSPTPLVVDKPLNPLVTQSKNYLDQKSKLSPETTSRLKLLAQEYRLTLSTFIQGAWALLLHHYSSESDIVFGATVSGRPPNFTGIESMVGVFLNTLPVRIQIEPQLELLTWFQQLQQEHLEREQYSYSSLIDIQKWSEIPSPHSVFESFVVFENLPFSDNDSENLGGLQVGEMQDYGNADYPLTVIVTPGEALSIKIIYPQERFENDTIERMLGHFKTLLEGIAINPHRRIQDLPLLTEAERQLLLIEWNQTAPQKPLKQCVHQLFEQQTLKTNSAIAVVFQEQQLTYRELNESANQLAHYLQKIGVSSQSLVGICLERSVNMVIAVLAVLKVGGVCVPLDPTYPQERLSYILQDTQLKTLLTQKDCQLLLNSETISQRILLDKQGSEIALEPKTNLDKPVSLKDLAYIIYSSGSTGVPKGIMILHQSLTNIIEHHQVKMSSERNFLQFAPFNFDVSYHEIFAALCLGGNLFIIPEDSRLDLAKLSQLLANNPIHKAILPVTLLQQLIETYSEETYLFANLREIISAGEQLQITPTMISVFKKLEHCTLYNYYGPTEADIVTSYTFDPNPDLWPKYIPIGKPAINVQVYILNSHLQPVPIGVTGELYVAGGGLARGYFNNPQLTQEKFIANPFSDNSLLYKTGDLARYLPNGDIEYLGRIDDVVKVRGYRIELGEVETILNQHPQIAQAIATVQGKTAREKYLAAYFIPRPGETVNQVELRHFLENWLPDYMIPSAFVVMESFQLSPNGKVDRKVLPIPDKNPLSLTQNYVAPRTAIEEVLAGIWAEILEVERVGIEDDFFLLGGHSLKAIQLISKIRQTLEIEISVRQLFNHSTIGQLTQVMIELVGNEGLLNEIAVTVQEISKLSPEEVQALLSQS</sequence>
<evidence type="ECO:0000256" key="1">
    <source>
        <dbReference type="ARBA" id="ARBA00001957"/>
    </source>
</evidence>
<evidence type="ECO:0000256" key="3">
    <source>
        <dbReference type="ARBA" id="ARBA00022553"/>
    </source>
</evidence>
<evidence type="ECO:0000256" key="2">
    <source>
        <dbReference type="ARBA" id="ARBA00022450"/>
    </source>
</evidence>
<dbReference type="Gene3D" id="3.30.300.30">
    <property type="match status" value="1"/>
</dbReference>
<keyword evidence="3" id="KW-0597">Phosphoprotein</keyword>
<dbReference type="InterPro" id="IPR036736">
    <property type="entry name" value="ACP-like_sf"/>
</dbReference>
<dbReference type="FunFam" id="3.40.50.12780:FF:000012">
    <property type="entry name" value="Non-ribosomal peptide synthetase"/>
    <property type="match status" value="1"/>
</dbReference>
<dbReference type="NCBIfam" id="TIGR01733">
    <property type="entry name" value="AA-adenyl-dom"/>
    <property type="match status" value="1"/>
</dbReference>
<dbReference type="PANTHER" id="PTHR45527">
    <property type="entry name" value="NONRIBOSOMAL PEPTIDE SYNTHETASE"/>
    <property type="match status" value="1"/>
</dbReference>
<dbReference type="AlphaFoldDB" id="A8YL73"/>
<dbReference type="InterPro" id="IPR045851">
    <property type="entry name" value="AMP-bd_C_sf"/>
</dbReference>
<dbReference type="InterPro" id="IPR006162">
    <property type="entry name" value="Ppantetheine_attach_site"/>
</dbReference>
<keyword evidence="2" id="KW-0596">Phosphopantetheine</keyword>
<comment type="cofactor">
    <cofactor evidence="1">
        <name>pantetheine 4'-phosphate</name>
        <dbReference type="ChEBI" id="CHEBI:47942"/>
    </cofactor>
</comment>
<dbReference type="FunFam" id="3.40.50.980:FF:000001">
    <property type="entry name" value="Non-ribosomal peptide synthetase"/>
    <property type="match status" value="1"/>
</dbReference>
<dbReference type="InterPro" id="IPR020806">
    <property type="entry name" value="PKS_PP-bd"/>
</dbReference>
<dbReference type="CDD" id="cd19543">
    <property type="entry name" value="DCL_NRPS"/>
    <property type="match status" value="1"/>
</dbReference>
<dbReference type="Pfam" id="PF00668">
    <property type="entry name" value="Condensation"/>
    <property type="match status" value="1"/>
</dbReference>
<feature type="domain" description="Carrier" evidence="4">
    <location>
        <begin position="990"/>
        <end position="1065"/>
    </location>
</feature>
<dbReference type="FunFam" id="2.30.38.10:FF:000001">
    <property type="entry name" value="Non-ribosomal peptide synthetase PvdI"/>
    <property type="match status" value="1"/>
</dbReference>